<evidence type="ECO:0000256" key="10">
    <source>
        <dbReference type="ARBA" id="ARBA00023014"/>
    </source>
</evidence>
<protein>
    <submittedName>
        <fullName evidence="12">Nitrate reductase</fullName>
    </submittedName>
</protein>
<dbReference type="FunFam" id="3.30.70.20:FF:000010">
    <property type="entry name" value="Respiratory nitrate reductase beta subunit"/>
    <property type="match status" value="1"/>
</dbReference>
<evidence type="ECO:0000256" key="9">
    <source>
        <dbReference type="ARBA" id="ARBA00023004"/>
    </source>
</evidence>
<dbReference type="PROSITE" id="PS51379">
    <property type="entry name" value="4FE4S_FER_2"/>
    <property type="match status" value="3"/>
</dbReference>
<dbReference type="EMBL" id="JNFA01000024">
    <property type="protein sequence ID" value="KGL40399.1"/>
    <property type="molecule type" value="Genomic_DNA"/>
</dbReference>
<dbReference type="RefSeq" id="WP_036086588.1">
    <property type="nucleotide sequence ID" value="NZ_CBCSHQ010000002.1"/>
</dbReference>
<dbReference type="STRING" id="1552123.EP57_10930"/>
<dbReference type="GO" id="GO:0009055">
    <property type="term" value="F:electron transfer activity"/>
    <property type="evidence" value="ECO:0007669"/>
    <property type="project" value="TreeGrafter"/>
</dbReference>
<keyword evidence="5" id="KW-0004">4Fe-4S</keyword>
<keyword evidence="4" id="KW-0813">Transport</keyword>
<comment type="cofactor">
    <cofactor evidence="2">
        <name>[4Fe-4S] cluster</name>
        <dbReference type="ChEBI" id="CHEBI:49883"/>
    </cofactor>
</comment>
<dbReference type="Gene3D" id="3.30.70.20">
    <property type="match status" value="3"/>
</dbReference>
<feature type="region of interest" description="Disordered" evidence="11">
    <location>
        <begin position="495"/>
        <end position="519"/>
    </location>
</feature>
<dbReference type="Pfam" id="PF14711">
    <property type="entry name" value="Nitr_red_bet_C"/>
    <property type="match status" value="1"/>
</dbReference>
<dbReference type="Pfam" id="PF13247">
    <property type="entry name" value="Fer4_11"/>
    <property type="match status" value="1"/>
</dbReference>
<dbReference type="GO" id="GO:0046872">
    <property type="term" value="F:metal ion binding"/>
    <property type="evidence" value="ECO:0007669"/>
    <property type="project" value="UniProtKB-KW"/>
</dbReference>
<evidence type="ECO:0000256" key="3">
    <source>
        <dbReference type="ARBA" id="ARBA00004196"/>
    </source>
</evidence>
<keyword evidence="13" id="KW-1185">Reference proteome</keyword>
<dbReference type="GO" id="GO:0030313">
    <property type="term" value="C:cell envelope"/>
    <property type="evidence" value="ECO:0007669"/>
    <property type="project" value="UniProtKB-SubCell"/>
</dbReference>
<organism evidence="12 13">
    <name type="scientific">Listeria booriae</name>
    <dbReference type="NCBI Taxonomy" id="1552123"/>
    <lineage>
        <taxon>Bacteria</taxon>
        <taxon>Bacillati</taxon>
        <taxon>Bacillota</taxon>
        <taxon>Bacilli</taxon>
        <taxon>Bacillales</taxon>
        <taxon>Listeriaceae</taxon>
        <taxon>Listeria</taxon>
    </lineage>
</organism>
<dbReference type="Gene3D" id="1.10.3650.10">
    <property type="entry name" value="nitrate reductase domain like"/>
    <property type="match status" value="1"/>
</dbReference>
<comment type="subcellular location">
    <subcellularLocation>
        <location evidence="3">Cell envelope</location>
    </subcellularLocation>
</comment>
<dbReference type="InterPro" id="IPR038262">
    <property type="entry name" value="Nitr_red_bet_C_sf"/>
</dbReference>
<evidence type="ECO:0000256" key="5">
    <source>
        <dbReference type="ARBA" id="ARBA00022485"/>
    </source>
</evidence>
<dbReference type="InterPro" id="IPR029263">
    <property type="entry name" value="Nitr_red_bet_C"/>
</dbReference>
<comment type="caution">
    <text evidence="12">The sequence shown here is derived from an EMBL/GenBank/DDBJ whole genome shotgun (WGS) entry which is preliminary data.</text>
</comment>
<dbReference type="GO" id="GO:0009061">
    <property type="term" value="P:anaerobic respiration"/>
    <property type="evidence" value="ECO:0007669"/>
    <property type="project" value="TreeGrafter"/>
</dbReference>
<gene>
    <name evidence="12" type="primary">narH</name>
    <name evidence="12" type="ORF">EP57_10930</name>
</gene>
<dbReference type="InterPro" id="IPR017896">
    <property type="entry name" value="4Fe4S_Fe-S-bd"/>
</dbReference>
<evidence type="ECO:0000256" key="6">
    <source>
        <dbReference type="ARBA" id="ARBA00022723"/>
    </source>
</evidence>
<keyword evidence="10" id="KW-0411">Iron-sulfur</keyword>
<sequence length="531" mass="60725">MKIKAQIGMVMNLDKCIGCHTCSVTCKNTWTNRPGAEYIWFNNVETKPGIGYPKQWEDQERYKGGWKLKKGKLELAAGSKLNKVMLGKIFYNPDMPELKDYYEPWTYNYDNLFTTEERKNQPVARPKSVITGKDMEIEWGPNWEDDLAGAPNTMPLDPNMKNIETEIKTNFETAFMMYLPRLCEHCLNPSCVASCPSGAMYKRDEDGIVLVDQEACRGWRYCMTGCPYKKVYFNWKTNKAEKCTFCFPRIEAGLPTVCSETCTGRIRYLGVMLYDADGVKEAASVEDEKELYQKQLDLFLDPNDPAVIEQARKDGIKEDWIKAAQNSPIYKMAKEYKIAFPLHPEYRTMPMVWYVPPLSPIMNYFEGKDSINNPDMIFPAIDEMRIPVDYLASILTAGNTDVIKTSLQKMAMMRTYMRAVSSGKDFDTTKLERIGMTEKEVKKMYRLLAIAKYEDRFVIPVSHKEDYIDTYKAQGSSGYSADVCSGCSLADQINQPDAKPAPAPIGNSTQQPSKSTQEMYEESFYGGIWRD</sequence>
<dbReference type="AlphaFoldDB" id="A0A099W3I2"/>
<evidence type="ECO:0000256" key="2">
    <source>
        <dbReference type="ARBA" id="ARBA00001966"/>
    </source>
</evidence>
<accession>A0A099W3I2</accession>
<keyword evidence="6" id="KW-0479">Metal-binding</keyword>
<reference evidence="12 13" key="1">
    <citation type="submission" date="2014-05" db="EMBL/GenBank/DDBJ databases">
        <title>Novel Listeriaceae from food processing environments.</title>
        <authorList>
            <person name="den Bakker H.C."/>
        </authorList>
    </citation>
    <scope>NUCLEOTIDE SEQUENCE [LARGE SCALE GENOMIC DNA]</scope>
    <source>
        <strain evidence="12 13">FSL A5-0281</strain>
    </source>
</reference>
<dbReference type="GO" id="GO:0016020">
    <property type="term" value="C:membrane"/>
    <property type="evidence" value="ECO:0007669"/>
    <property type="project" value="TreeGrafter"/>
</dbReference>
<evidence type="ECO:0000256" key="7">
    <source>
        <dbReference type="ARBA" id="ARBA00022737"/>
    </source>
</evidence>
<dbReference type="FunFam" id="3.30.70.20:FF:000008">
    <property type="entry name" value="Respiratory nitrate reductase beta subunit"/>
    <property type="match status" value="1"/>
</dbReference>
<dbReference type="PANTHER" id="PTHR43518:SF1">
    <property type="entry name" value="RESPIRATORY NITRATE REDUCTASE 1 BETA CHAIN"/>
    <property type="match status" value="1"/>
</dbReference>
<keyword evidence="7" id="KW-0677">Repeat</keyword>
<dbReference type="CDD" id="cd10557">
    <property type="entry name" value="NarH_beta-like"/>
    <property type="match status" value="1"/>
</dbReference>
<dbReference type="Proteomes" id="UP000029844">
    <property type="component" value="Unassembled WGS sequence"/>
</dbReference>
<name>A0A099W3I2_9LIST</name>
<dbReference type="NCBIfam" id="TIGR01660">
    <property type="entry name" value="narH"/>
    <property type="match status" value="1"/>
</dbReference>
<evidence type="ECO:0000256" key="1">
    <source>
        <dbReference type="ARBA" id="ARBA00001927"/>
    </source>
</evidence>
<evidence type="ECO:0000313" key="12">
    <source>
        <dbReference type="EMBL" id="KGL40399.1"/>
    </source>
</evidence>
<dbReference type="OrthoDB" id="9779457at2"/>
<dbReference type="FunFam" id="3.30.70.20:FF:000005">
    <property type="entry name" value="Respiratory nitrate reductase beta subunit"/>
    <property type="match status" value="1"/>
</dbReference>
<dbReference type="SUPFAM" id="SSF54862">
    <property type="entry name" value="4Fe-4S ferredoxins"/>
    <property type="match status" value="1"/>
</dbReference>
<dbReference type="GO" id="GO:0042126">
    <property type="term" value="P:nitrate metabolic process"/>
    <property type="evidence" value="ECO:0007669"/>
    <property type="project" value="InterPro"/>
</dbReference>
<dbReference type="GO" id="GO:0009325">
    <property type="term" value="C:nitrate reductase complex"/>
    <property type="evidence" value="ECO:0007669"/>
    <property type="project" value="InterPro"/>
</dbReference>
<dbReference type="InterPro" id="IPR006547">
    <property type="entry name" value="NO3_Rdtase_bsu"/>
</dbReference>
<evidence type="ECO:0000256" key="4">
    <source>
        <dbReference type="ARBA" id="ARBA00022448"/>
    </source>
</evidence>
<proteinExistence type="predicted"/>
<keyword evidence="8" id="KW-0249">Electron transport</keyword>
<evidence type="ECO:0000256" key="8">
    <source>
        <dbReference type="ARBA" id="ARBA00022982"/>
    </source>
</evidence>
<evidence type="ECO:0000313" key="13">
    <source>
        <dbReference type="Proteomes" id="UP000029844"/>
    </source>
</evidence>
<dbReference type="GeneID" id="58717878"/>
<dbReference type="GO" id="GO:0008940">
    <property type="term" value="F:nitrate reductase activity"/>
    <property type="evidence" value="ECO:0007669"/>
    <property type="project" value="InterPro"/>
</dbReference>
<keyword evidence="9" id="KW-0408">Iron</keyword>
<evidence type="ECO:0000256" key="11">
    <source>
        <dbReference type="SAM" id="MobiDB-lite"/>
    </source>
</evidence>
<dbReference type="eggNOG" id="COG1140">
    <property type="taxonomic scope" value="Bacteria"/>
</dbReference>
<dbReference type="PANTHER" id="PTHR43518">
    <property type="entry name" value="NITRATE REDUCTASE BETA SUBUNIT"/>
    <property type="match status" value="1"/>
</dbReference>
<comment type="cofactor">
    <cofactor evidence="1">
        <name>[3Fe-4S] cluster</name>
        <dbReference type="ChEBI" id="CHEBI:21137"/>
    </cofactor>
</comment>
<dbReference type="GO" id="GO:0051539">
    <property type="term" value="F:4 iron, 4 sulfur cluster binding"/>
    <property type="evidence" value="ECO:0007669"/>
    <property type="project" value="UniProtKB-KW"/>
</dbReference>
<feature type="compositionally biased region" description="Polar residues" evidence="11">
    <location>
        <begin position="506"/>
        <end position="518"/>
    </location>
</feature>